<dbReference type="AlphaFoldDB" id="A0A8X6MQ29"/>
<feature type="transmembrane region" description="Helical" evidence="12">
    <location>
        <begin position="376"/>
        <end position="400"/>
    </location>
</feature>
<proteinExistence type="predicted"/>
<keyword evidence="10" id="KW-1071">Ligand-gated ion channel</keyword>
<evidence type="ECO:0000256" key="10">
    <source>
        <dbReference type="ARBA" id="ARBA00023286"/>
    </source>
</evidence>
<evidence type="ECO:0000256" key="7">
    <source>
        <dbReference type="ARBA" id="ARBA00023136"/>
    </source>
</evidence>
<keyword evidence="5 12" id="KW-1133">Transmembrane helix</keyword>
<dbReference type="SMART" id="SM00918">
    <property type="entry name" value="Lig_chan-Glu_bd"/>
    <property type="match status" value="1"/>
</dbReference>
<keyword evidence="2" id="KW-0813">Transport</keyword>
<keyword evidence="6" id="KW-0406">Ion transport</keyword>
<keyword evidence="4 12" id="KW-0812">Transmembrane</keyword>
<keyword evidence="7 12" id="KW-0472">Membrane</keyword>
<name>A0A8X6MQ29_NEPPI</name>
<dbReference type="Gene3D" id="1.10.287.70">
    <property type="match status" value="1"/>
</dbReference>
<keyword evidence="3" id="KW-1003">Cell membrane</keyword>
<keyword evidence="9" id="KW-0325">Glycoprotein</keyword>
<comment type="caution">
    <text evidence="14">The sequence shown here is derived from an EMBL/GenBank/DDBJ whole genome shotgun (WGS) entry which is preliminary data.</text>
</comment>
<dbReference type="EMBL" id="BMAW01049666">
    <property type="protein sequence ID" value="GFS71828.1"/>
    <property type="molecule type" value="Genomic_DNA"/>
</dbReference>
<feature type="transmembrane region" description="Helical" evidence="12">
    <location>
        <begin position="187"/>
        <end position="210"/>
    </location>
</feature>
<evidence type="ECO:0000256" key="3">
    <source>
        <dbReference type="ARBA" id="ARBA00022475"/>
    </source>
</evidence>
<dbReference type="SUPFAM" id="SSF53850">
    <property type="entry name" value="Periplasmic binding protein-like II"/>
    <property type="match status" value="1"/>
</dbReference>
<dbReference type="InterPro" id="IPR019594">
    <property type="entry name" value="Glu/Gly-bd"/>
</dbReference>
<evidence type="ECO:0000256" key="2">
    <source>
        <dbReference type="ARBA" id="ARBA00022448"/>
    </source>
</evidence>
<dbReference type="OrthoDB" id="6429255at2759"/>
<evidence type="ECO:0000256" key="8">
    <source>
        <dbReference type="ARBA" id="ARBA00023170"/>
    </source>
</evidence>
<feature type="transmembrane region" description="Helical" evidence="12">
    <location>
        <begin position="132"/>
        <end position="151"/>
    </location>
</feature>
<evidence type="ECO:0000256" key="11">
    <source>
        <dbReference type="ARBA" id="ARBA00023303"/>
    </source>
</evidence>
<keyword evidence="11" id="KW-0407">Ion channel</keyword>
<reference evidence="14" key="1">
    <citation type="submission" date="2020-08" db="EMBL/GenBank/DDBJ databases">
        <title>Multicomponent nature underlies the extraordinary mechanical properties of spider dragline silk.</title>
        <authorList>
            <person name="Kono N."/>
            <person name="Nakamura H."/>
            <person name="Mori M."/>
            <person name="Yoshida Y."/>
            <person name="Ohtoshi R."/>
            <person name="Malay A.D."/>
            <person name="Moran D.A.P."/>
            <person name="Tomita M."/>
            <person name="Numata K."/>
            <person name="Arakawa K."/>
        </authorList>
    </citation>
    <scope>NUCLEOTIDE SEQUENCE</scope>
</reference>
<organism evidence="14 15">
    <name type="scientific">Nephila pilipes</name>
    <name type="common">Giant wood spider</name>
    <name type="synonym">Nephila maculata</name>
    <dbReference type="NCBI Taxonomy" id="299642"/>
    <lineage>
        <taxon>Eukaryota</taxon>
        <taxon>Metazoa</taxon>
        <taxon>Ecdysozoa</taxon>
        <taxon>Arthropoda</taxon>
        <taxon>Chelicerata</taxon>
        <taxon>Arachnida</taxon>
        <taxon>Araneae</taxon>
        <taxon>Araneomorphae</taxon>
        <taxon>Entelegynae</taxon>
        <taxon>Araneoidea</taxon>
        <taxon>Nephilidae</taxon>
        <taxon>Nephila</taxon>
    </lineage>
</organism>
<feature type="domain" description="Ionotropic glutamate receptor L-glutamate and glycine-binding" evidence="13">
    <location>
        <begin position="16"/>
        <end position="77"/>
    </location>
</feature>
<evidence type="ECO:0000259" key="13">
    <source>
        <dbReference type="SMART" id="SM00918"/>
    </source>
</evidence>
<dbReference type="GO" id="GO:0015276">
    <property type="term" value="F:ligand-gated monoatomic ion channel activity"/>
    <property type="evidence" value="ECO:0007669"/>
    <property type="project" value="InterPro"/>
</dbReference>
<evidence type="ECO:0000256" key="1">
    <source>
        <dbReference type="ARBA" id="ARBA00004651"/>
    </source>
</evidence>
<comment type="subcellular location">
    <subcellularLocation>
        <location evidence="1">Cell membrane</location>
        <topology evidence="1">Multi-pass membrane protein</topology>
    </subcellularLocation>
</comment>
<evidence type="ECO:0000256" key="6">
    <source>
        <dbReference type="ARBA" id="ARBA00023065"/>
    </source>
</evidence>
<evidence type="ECO:0000256" key="12">
    <source>
        <dbReference type="SAM" id="Phobius"/>
    </source>
</evidence>
<dbReference type="Gene3D" id="3.40.190.10">
    <property type="entry name" value="Periplasmic binding protein-like II"/>
    <property type="match status" value="1"/>
</dbReference>
<dbReference type="PANTHER" id="PTHR42643">
    <property type="entry name" value="IONOTROPIC RECEPTOR 20A-RELATED"/>
    <property type="match status" value="1"/>
</dbReference>
<sequence>MNFPSKVTVASLTRLHFVEVNSSTDGELKLGGIEGRLLNTISRTLGFRVEIVTPEDRKFGQLGPDGNWTGVIGMIQRGEGDFAMNFLAITEQRASVVDFSTVYTVDDTTFVIGKPSLIPAAFAYLYPFQPSLWASFAVLLFLMPLVFIMLLDLKLSYVSLFLQLFGSVLTQALSIKNNSIKSRILLTSWIICVYVISLCYSALLLSFLSIPLQREQVRNFLELLNAVGKGRMKAWVFPGAVVESFLLGSEQVHLKFLGESIKKNAWYSHDLKVGFHQSIINEHSAKIGPRVALKILFGSEESTEIISEDSLVSWNIALALNKNFCCKKKLDQVLSRIRSAGLFEKFVKDETLKVLFQVSTKASETDGKMQIHVKDLFGAILFLLIGYILSFLSLLGEILYSRHGNKFKTDCFFKSDRK</sequence>
<keyword evidence="8 14" id="KW-0675">Receptor</keyword>
<evidence type="ECO:0000256" key="4">
    <source>
        <dbReference type="ARBA" id="ARBA00022692"/>
    </source>
</evidence>
<evidence type="ECO:0000256" key="5">
    <source>
        <dbReference type="ARBA" id="ARBA00022989"/>
    </source>
</evidence>
<keyword evidence="15" id="KW-1185">Reference proteome</keyword>
<dbReference type="Pfam" id="PF10613">
    <property type="entry name" value="Lig_chan-Glu_bd"/>
    <property type="match status" value="1"/>
</dbReference>
<protein>
    <submittedName>
        <fullName evidence="14">Glutamate receptor ionotropic, delta-2</fullName>
    </submittedName>
</protein>
<gene>
    <name evidence="14" type="primary">GRID2</name>
    <name evidence="14" type="ORF">NPIL_267881</name>
</gene>
<dbReference type="GO" id="GO:0005886">
    <property type="term" value="C:plasma membrane"/>
    <property type="evidence" value="ECO:0007669"/>
    <property type="project" value="UniProtKB-SubCell"/>
</dbReference>
<evidence type="ECO:0000313" key="15">
    <source>
        <dbReference type="Proteomes" id="UP000887013"/>
    </source>
</evidence>
<dbReference type="PANTHER" id="PTHR42643:SF24">
    <property type="entry name" value="IONOTROPIC RECEPTOR 60A"/>
    <property type="match status" value="1"/>
</dbReference>
<dbReference type="InterPro" id="IPR052192">
    <property type="entry name" value="Insect_Ionotropic_Sensory_Rcpt"/>
</dbReference>
<evidence type="ECO:0000313" key="14">
    <source>
        <dbReference type="EMBL" id="GFS71828.1"/>
    </source>
</evidence>
<feature type="transmembrane region" description="Helical" evidence="12">
    <location>
        <begin position="157"/>
        <end position="175"/>
    </location>
</feature>
<evidence type="ECO:0000256" key="9">
    <source>
        <dbReference type="ARBA" id="ARBA00023180"/>
    </source>
</evidence>
<accession>A0A8X6MQ29</accession>
<dbReference type="Proteomes" id="UP000887013">
    <property type="component" value="Unassembled WGS sequence"/>
</dbReference>